<name>A0A385TPQ6_PAELA</name>
<reference evidence="1 2" key="1">
    <citation type="submission" date="2018-09" db="EMBL/GenBank/DDBJ databases">
        <title>Genome Sequence of Paenibacillus lautus Strain E7593-69, Azo Dye-Degrading Bacteria, Isolated from Commercial Tattoo Inks.</title>
        <authorList>
            <person name="Nho S.W."/>
            <person name="Kim S.-J."/>
            <person name="Kweon O."/>
            <person name="Cerniglia C.E."/>
        </authorList>
    </citation>
    <scope>NUCLEOTIDE SEQUENCE [LARGE SCALE GENOMIC DNA]</scope>
    <source>
        <strain evidence="1 2">E7593-69</strain>
    </source>
</reference>
<gene>
    <name evidence="1" type="ORF">D5F53_15950</name>
</gene>
<dbReference type="SUPFAM" id="SSF109604">
    <property type="entry name" value="HD-domain/PDEase-like"/>
    <property type="match status" value="1"/>
</dbReference>
<dbReference type="Proteomes" id="UP000266552">
    <property type="component" value="Chromosome"/>
</dbReference>
<accession>A0A385TPQ6</accession>
<keyword evidence="2" id="KW-1185">Reference proteome</keyword>
<sequence>MNDMLVFGRILNMVSQVNTNAYLIGECFFLPFFNRFGPPMMPVDVEVLVDIRDVESTEKKLREMDPALRWHVVGLEEESIKTYLQRSQPLIAFSGAIRLKNVMPEYIFGFEETKNHLEDGCLEWNDQVDKELALSESIKWQDMFTGLKSTLVEAKLKELEFDWEKLEQNMKKTERGGKVTQISLSIDGEGVKGEILQWHRQANKDMEMIVIPPKSKLPSGDPWIASDEEFREWIIDQFLTKYPKTKKDPYVHSIIDMQKESDQKPTHLGWKVYQHSIFAALCLNTKGFSISDRKISRLAIMWHDLGKCANIWTPGAHGAAGAKLWKRYKPDWVTESEEKRISLLIKAHDYMGLMDRAIKDENFKGGISPQQIISFIEDQLNEDVYYGLQLISRIYLADISSVATLRWLISLTGLLDKMVITEYENRIKQIAL</sequence>
<dbReference type="EMBL" id="CP032412">
    <property type="protein sequence ID" value="AYB44674.1"/>
    <property type="molecule type" value="Genomic_DNA"/>
</dbReference>
<evidence type="ECO:0000313" key="2">
    <source>
        <dbReference type="Proteomes" id="UP000266552"/>
    </source>
</evidence>
<dbReference type="KEGG" id="plw:D5F53_15950"/>
<evidence type="ECO:0008006" key="3">
    <source>
        <dbReference type="Google" id="ProtNLM"/>
    </source>
</evidence>
<protein>
    <recommendedName>
        <fullName evidence="3">HD domain-containing protein</fullName>
    </recommendedName>
</protein>
<proteinExistence type="predicted"/>
<organism evidence="1 2">
    <name type="scientific">Paenibacillus lautus</name>
    <name type="common">Bacillus lautus</name>
    <dbReference type="NCBI Taxonomy" id="1401"/>
    <lineage>
        <taxon>Bacteria</taxon>
        <taxon>Bacillati</taxon>
        <taxon>Bacillota</taxon>
        <taxon>Bacilli</taxon>
        <taxon>Bacillales</taxon>
        <taxon>Paenibacillaceae</taxon>
        <taxon>Paenibacillus</taxon>
    </lineage>
</organism>
<evidence type="ECO:0000313" key="1">
    <source>
        <dbReference type="EMBL" id="AYB44674.1"/>
    </source>
</evidence>
<dbReference type="AlphaFoldDB" id="A0A385TPQ6"/>
<dbReference type="RefSeq" id="WP_119848557.1">
    <property type="nucleotide sequence ID" value="NZ_CP032412.1"/>
</dbReference>